<evidence type="ECO:0000313" key="3">
    <source>
        <dbReference type="EMBL" id="KAA5831963.1"/>
    </source>
</evidence>
<feature type="domain" description="NACHT" evidence="2">
    <location>
        <begin position="91"/>
        <end position="240"/>
    </location>
</feature>
<evidence type="ECO:0000313" key="4">
    <source>
        <dbReference type="Proteomes" id="UP000323946"/>
    </source>
</evidence>
<sequence length="672" mass="74018">MGNLVQTHEIHGDVVIVPGEGGSRLDRAAERLAEAVRAQWQAEAQTRSLHRPHPLRLRWSSTGRDVTATADLRVDGDLGDVVEKFRALPARQLVVLGEPGAGKTVLALLFALGMLGTREPGEPVPVLLSVASWNPFEEFLDDWIVRRLRQDYPALTNRRAYGRNAALRLVEQRRIIPVLDGLDELPPEAHVTAIEGIDRAAAAGRPLVVTCRSDEFQHAVEAGGTTLAAAAVVELQQVDVEDAIAFLSAGLPSTTARWRPVFAHLRQDPDGPLATTFATPLMVSLARTVYTHPDRDPAELLDRDRFADAATIEHHLLDAYLPTIYADQPTAPSTSDAHAARSYPAEQAQRWLGFLAHHLTSLQTRDIAWWRQRRPNAMAAVAWGAVFGCLLLLGQSEIVTGLFVGVLLDWLIEHVPRFKQRPAAILLTAVPVLFCTFWFSARKFDESANVLVDVFGIALVLALLLSESRSPRRASMRIRRGLRLLVLRRLAVSYLVSLLAGIFLVTAFAAVRGIEDGPVLLLGIAVIFGLIGVAVVGPGTWAAVSSEDAGVPRPIDVLRWDRTSTVVRVLMPIVFLQLLVLLSIVVMGQDQGWYEFSSALTLGLGLGLGVAAKSAWMSSWPPRLWWALRGRLPWRLMAFLDHGHRCGVFRQVGAVYQFRHARLQDHLADRQQ</sequence>
<proteinExistence type="predicted"/>
<dbReference type="RefSeq" id="WP_150068102.1">
    <property type="nucleotide sequence ID" value="NZ_VWPH01000008.1"/>
</dbReference>
<dbReference type="InterPro" id="IPR027417">
    <property type="entry name" value="P-loop_NTPase"/>
</dbReference>
<dbReference type="OrthoDB" id="419058at2"/>
<comment type="caution">
    <text evidence="3">The sequence shown here is derived from an EMBL/GenBank/DDBJ whole genome shotgun (WGS) entry which is preliminary data.</text>
</comment>
<organism evidence="3 4">
    <name type="scientific">Saccharopolyspora hirsuta</name>
    <dbReference type="NCBI Taxonomy" id="1837"/>
    <lineage>
        <taxon>Bacteria</taxon>
        <taxon>Bacillati</taxon>
        <taxon>Actinomycetota</taxon>
        <taxon>Actinomycetes</taxon>
        <taxon>Pseudonocardiales</taxon>
        <taxon>Pseudonocardiaceae</taxon>
        <taxon>Saccharopolyspora</taxon>
    </lineage>
</organism>
<gene>
    <name evidence="3" type="ORF">F1721_19325</name>
</gene>
<evidence type="ECO:0000256" key="1">
    <source>
        <dbReference type="SAM" id="Phobius"/>
    </source>
</evidence>
<evidence type="ECO:0000259" key="2">
    <source>
        <dbReference type="Pfam" id="PF05729"/>
    </source>
</evidence>
<keyword evidence="1" id="KW-0812">Transmembrane</keyword>
<dbReference type="SUPFAM" id="SSF52540">
    <property type="entry name" value="P-loop containing nucleoside triphosphate hydrolases"/>
    <property type="match status" value="1"/>
</dbReference>
<reference evidence="3 4" key="1">
    <citation type="submission" date="2019-09" db="EMBL/GenBank/DDBJ databases">
        <title>Draft genome sequence of the thermophilic Saccharopolyspora hirsuta VKM Ac-666T.</title>
        <authorList>
            <person name="Lobastova T.G."/>
            <person name="Fokina V."/>
            <person name="Bragin E.Y."/>
            <person name="Shtratnikova V.Y."/>
            <person name="Starodumova I.P."/>
            <person name="Tarlachkov S.V."/>
            <person name="Donova M.V."/>
        </authorList>
    </citation>
    <scope>NUCLEOTIDE SEQUENCE [LARGE SCALE GENOMIC DNA]</scope>
    <source>
        <strain evidence="3 4">VKM Ac-666</strain>
    </source>
</reference>
<dbReference type="AlphaFoldDB" id="A0A5M7BRG6"/>
<keyword evidence="4" id="KW-1185">Reference proteome</keyword>
<dbReference type="Gene3D" id="3.40.50.300">
    <property type="entry name" value="P-loop containing nucleotide triphosphate hydrolases"/>
    <property type="match status" value="1"/>
</dbReference>
<protein>
    <submittedName>
        <fullName evidence="3">NACHT domain-containing protein</fullName>
    </submittedName>
</protein>
<feature type="transmembrane region" description="Helical" evidence="1">
    <location>
        <begin position="486"/>
        <end position="514"/>
    </location>
</feature>
<dbReference type="EMBL" id="VWPH01000008">
    <property type="protein sequence ID" value="KAA5831963.1"/>
    <property type="molecule type" value="Genomic_DNA"/>
</dbReference>
<feature type="transmembrane region" description="Helical" evidence="1">
    <location>
        <begin position="423"/>
        <end position="441"/>
    </location>
</feature>
<feature type="transmembrane region" description="Helical" evidence="1">
    <location>
        <begin position="520"/>
        <end position="544"/>
    </location>
</feature>
<feature type="transmembrane region" description="Helical" evidence="1">
    <location>
        <begin position="447"/>
        <end position="465"/>
    </location>
</feature>
<dbReference type="Proteomes" id="UP000323946">
    <property type="component" value="Unassembled WGS sequence"/>
</dbReference>
<feature type="transmembrane region" description="Helical" evidence="1">
    <location>
        <begin position="381"/>
        <end position="411"/>
    </location>
</feature>
<feature type="transmembrane region" description="Helical" evidence="1">
    <location>
        <begin position="593"/>
        <end position="612"/>
    </location>
</feature>
<keyword evidence="1" id="KW-1133">Transmembrane helix</keyword>
<accession>A0A5M7BRG6</accession>
<feature type="transmembrane region" description="Helical" evidence="1">
    <location>
        <begin position="565"/>
        <end position="587"/>
    </location>
</feature>
<keyword evidence="1" id="KW-0472">Membrane</keyword>
<dbReference type="Pfam" id="PF05729">
    <property type="entry name" value="NACHT"/>
    <property type="match status" value="1"/>
</dbReference>
<dbReference type="InterPro" id="IPR007111">
    <property type="entry name" value="NACHT_NTPase"/>
</dbReference>
<name>A0A5M7BRG6_SACHI</name>